<dbReference type="InterPro" id="IPR035680">
    <property type="entry name" value="Clx_II_MBL"/>
</dbReference>
<dbReference type="NCBIfam" id="TIGR03413">
    <property type="entry name" value="GSH_gloB"/>
    <property type="match status" value="1"/>
</dbReference>
<feature type="binding site" evidence="7">
    <location>
        <position position="170"/>
    </location>
    <ligand>
        <name>Zn(2+)</name>
        <dbReference type="ChEBI" id="CHEBI:29105"/>
        <label>2</label>
    </ligand>
</feature>
<dbReference type="PANTHER" id="PTHR43705">
    <property type="entry name" value="HYDROXYACYLGLUTATHIONE HYDROLASE"/>
    <property type="match status" value="1"/>
</dbReference>
<reference evidence="8 9" key="1">
    <citation type="submission" date="2015-11" db="EMBL/GenBank/DDBJ databases">
        <title>Genome sequences of Lysobacter enzymogenes strain C3 and Lysobacter antibioticus ATCC 29479.</title>
        <authorList>
            <person name="Kobayashi D.Y."/>
        </authorList>
    </citation>
    <scope>NUCLEOTIDE SEQUENCE [LARGE SCALE GENOMIC DNA]</scope>
    <source>
        <strain evidence="8 9">C3</strain>
    </source>
</reference>
<dbReference type="EC" id="3.1.2.6" evidence="7"/>
<dbReference type="GO" id="GO:0004416">
    <property type="term" value="F:hydroxyacylglutathione hydrolase activity"/>
    <property type="evidence" value="ECO:0007669"/>
    <property type="project" value="UniProtKB-UniRule"/>
</dbReference>
<comment type="similarity">
    <text evidence="3 7">Belongs to the metallo-beta-lactamase superfamily. Glyoxalase II family.</text>
</comment>
<dbReference type="Pfam" id="PF00753">
    <property type="entry name" value="Lactamase_B"/>
    <property type="match status" value="1"/>
</dbReference>
<keyword evidence="5 7" id="KW-0378">Hydrolase</keyword>
<comment type="subunit">
    <text evidence="7">Monomer.</text>
</comment>
<protein>
    <recommendedName>
        <fullName evidence="7">Hydroxyacylglutathione hydrolase</fullName>
        <ecNumber evidence="7">3.1.2.6</ecNumber>
    </recommendedName>
    <alternativeName>
        <fullName evidence="7">Glyoxalase II</fullName>
        <shortName evidence="7">Glx II</shortName>
    </alternativeName>
</protein>
<dbReference type="CDD" id="cd07723">
    <property type="entry name" value="hydroxyacylglutathione_hydrolase_MBL-fold"/>
    <property type="match status" value="1"/>
</dbReference>
<feature type="binding site" evidence="7">
    <location>
        <position position="54"/>
    </location>
    <ligand>
        <name>Zn(2+)</name>
        <dbReference type="ChEBI" id="CHEBI:29105"/>
        <label>1</label>
    </ligand>
</feature>
<keyword evidence="6 7" id="KW-0862">Zinc</keyword>
<accession>A0A0S2DEM0</accession>
<organism evidence="8 9">
    <name type="scientific">Lysobacter enzymogenes</name>
    <dbReference type="NCBI Taxonomy" id="69"/>
    <lineage>
        <taxon>Bacteria</taxon>
        <taxon>Pseudomonadati</taxon>
        <taxon>Pseudomonadota</taxon>
        <taxon>Gammaproteobacteria</taxon>
        <taxon>Lysobacterales</taxon>
        <taxon>Lysobacteraceae</taxon>
        <taxon>Lysobacter</taxon>
    </lineage>
</organism>
<dbReference type="UniPathway" id="UPA00619">
    <property type="reaction ID" value="UER00676"/>
</dbReference>
<dbReference type="InterPro" id="IPR050110">
    <property type="entry name" value="Glyoxalase_II_hydrolase"/>
</dbReference>
<comment type="cofactor">
    <cofactor evidence="7">
        <name>Zn(2+)</name>
        <dbReference type="ChEBI" id="CHEBI:29105"/>
    </cofactor>
    <text evidence="7">Binds 2 Zn(2+) ions per subunit.</text>
</comment>
<dbReference type="GO" id="GO:0046872">
    <property type="term" value="F:metal ion binding"/>
    <property type="evidence" value="ECO:0007669"/>
    <property type="project" value="UniProtKB-KW"/>
</dbReference>
<gene>
    <name evidence="7 8" type="primary">gloB</name>
    <name evidence="8" type="ORF">GLE_1658</name>
</gene>
<comment type="pathway">
    <text evidence="2 7">Secondary metabolite metabolism; methylglyoxal degradation; (R)-lactate from methylglyoxal: step 2/2.</text>
</comment>
<proteinExistence type="inferred from homology"/>
<dbReference type="Pfam" id="PF16123">
    <property type="entry name" value="HAGH_C"/>
    <property type="match status" value="1"/>
</dbReference>
<name>A0A0S2DEM0_LYSEN</name>
<evidence type="ECO:0000313" key="8">
    <source>
        <dbReference type="EMBL" id="ALN57015.1"/>
    </source>
</evidence>
<dbReference type="PIRSF" id="PIRSF005457">
    <property type="entry name" value="Glx"/>
    <property type="match status" value="1"/>
</dbReference>
<dbReference type="Proteomes" id="UP000061569">
    <property type="component" value="Chromosome"/>
</dbReference>
<dbReference type="PANTHER" id="PTHR43705:SF1">
    <property type="entry name" value="HYDROXYACYLGLUTATHIONE HYDROLASE GLOB"/>
    <property type="match status" value="1"/>
</dbReference>
<dbReference type="AlphaFoldDB" id="A0A0S2DEM0"/>
<dbReference type="InterPro" id="IPR036866">
    <property type="entry name" value="RibonucZ/Hydroxyglut_hydro"/>
</dbReference>
<feature type="binding site" evidence="7">
    <location>
        <position position="56"/>
    </location>
    <ligand>
        <name>Zn(2+)</name>
        <dbReference type="ChEBI" id="CHEBI:29105"/>
        <label>2</label>
    </ligand>
</feature>
<feature type="binding site" evidence="7">
    <location>
        <position position="57"/>
    </location>
    <ligand>
        <name>Zn(2+)</name>
        <dbReference type="ChEBI" id="CHEBI:29105"/>
        <label>2</label>
    </ligand>
</feature>
<evidence type="ECO:0000256" key="2">
    <source>
        <dbReference type="ARBA" id="ARBA00004963"/>
    </source>
</evidence>
<dbReference type="SMART" id="SM00849">
    <property type="entry name" value="Lactamase_B"/>
    <property type="match status" value="1"/>
</dbReference>
<dbReference type="OrthoDB" id="9802248at2"/>
<dbReference type="PATRIC" id="fig|69.6.peg.1637"/>
<evidence type="ECO:0000313" key="9">
    <source>
        <dbReference type="Proteomes" id="UP000061569"/>
    </source>
</evidence>
<evidence type="ECO:0000256" key="4">
    <source>
        <dbReference type="ARBA" id="ARBA00022723"/>
    </source>
</evidence>
<feature type="binding site" evidence="7">
    <location>
        <position position="132"/>
    </location>
    <ligand>
        <name>Zn(2+)</name>
        <dbReference type="ChEBI" id="CHEBI:29105"/>
        <label>1</label>
    </ligand>
</feature>
<dbReference type="STRING" id="69.GLE_1658"/>
<evidence type="ECO:0000256" key="6">
    <source>
        <dbReference type="ARBA" id="ARBA00022833"/>
    </source>
</evidence>
<dbReference type="KEGG" id="lez:GLE_1658"/>
<dbReference type="HAMAP" id="MF_01374">
    <property type="entry name" value="Glyoxalase_2"/>
    <property type="match status" value="1"/>
</dbReference>
<dbReference type="Gene3D" id="3.60.15.10">
    <property type="entry name" value="Ribonuclease Z/Hydroxyacylglutathione hydrolase-like"/>
    <property type="match status" value="1"/>
</dbReference>
<dbReference type="EMBL" id="CP013140">
    <property type="protein sequence ID" value="ALN57015.1"/>
    <property type="molecule type" value="Genomic_DNA"/>
</dbReference>
<feature type="binding site" evidence="7">
    <location>
        <position position="52"/>
    </location>
    <ligand>
        <name>Zn(2+)</name>
        <dbReference type="ChEBI" id="CHEBI:29105"/>
        <label>1</label>
    </ligand>
</feature>
<comment type="catalytic activity">
    <reaction evidence="1 7">
        <text>an S-(2-hydroxyacyl)glutathione + H2O = a 2-hydroxy carboxylate + glutathione + H(+)</text>
        <dbReference type="Rhea" id="RHEA:21864"/>
        <dbReference type="ChEBI" id="CHEBI:15377"/>
        <dbReference type="ChEBI" id="CHEBI:15378"/>
        <dbReference type="ChEBI" id="CHEBI:57925"/>
        <dbReference type="ChEBI" id="CHEBI:58896"/>
        <dbReference type="ChEBI" id="CHEBI:71261"/>
        <dbReference type="EC" id="3.1.2.6"/>
    </reaction>
</comment>
<keyword evidence="4 7" id="KW-0479">Metal-binding</keyword>
<evidence type="ECO:0000256" key="3">
    <source>
        <dbReference type="ARBA" id="ARBA00006759"/>
    </source>
</evidence>
<feature type="binding site" evidence="7">
    <location>
        <position position="132"/>
    </location>
    <ligand>
        <name>Zn(2+)</name>
        <dbReference type="ChEBI" id="CHEBI:29105"/>
        <label>2</label>
    </ligand>
</feature>
<dbReference type="InterPro" id="IPR032282">
    <property type="entry name" value="HAGH_C"/>
</dbReference>
<dbReference type="InterPro" id="IPR001279">
    <property type="entry name" value="Metallo-B-lactamas"/>
</dbReference>
<dbReference type="GO" id="GO:0019243">
    <property type="term" value="P:methylglyoxal catabolic process to D-lactate via S-lactoyl-glutathione"/>
    <property type="evidence" value="ECO:0007669"/>
    <property type="project" value="UniProtKB-UniRule"/>
</dbReference>
<dbReference type="SUPFAM" id="SSF56281">
    <property type="entry name" value="Metallo-hydrolase/oxidoreductase"/>
    <property type="match status" value="1"/>
</dbReference>
<feature type="binding site" evidence="7">
    <location>
        <position position="109"/>
    </location>
    <ligand>
        <name>Zn(2+)</name>
        <dbReference type="ChEBI" id="CHEBI:29105"/>
        <label>1</label>
    </ligand>
</feature>
<evidence type="ECO:0000256" key="5">
    <source>
        <dbReference type="ARBA" id="ARBA00022801"/>
    </source>
</evidence>
<sequence>MRLTALPALSDNYIWVLAGDDGRALIVDPGEPGPVLAAAADGLVPEAILLTHHHNDHIGGTAALLERWPQIPVYSPQDERIAEATQRLGEGARFDAAGHAVRILEVPGHTRSHIAYVIDDGPDGAPLAFTGDTLFSLGCGRLFEGTPAQMLASLDRLAALPDPTRVCCGHEYTLSNAAFARVVDPDNPALRRRIEQAQAMRNAGLATLPVTLAEERATNPFLRSRAPALVAAVAARLGRAPADEVETFAELRSWKDGFRA</sequence>
<comment type="function">
    <text evidence="7">Thiolesterase that catalyzes the hydrolysis of S-D-lactoyl-glutathione to form glutathione and D-lactic acid.</text>
</comment>
<evidence type="ECO:0000256" key="7">
    <source>
        <dbReference type="HAMAP-Rule" id="MF_01374"/>
    </source>
</evidence>
<evidence type="ECO:0000256" key="1">
    <source>
        <dbReference type="ARBA" id="ARBA00001623"/>
    </source>
</evidence>
<dbReference type="InterPro" id="IPR017782">
    <property type="entry name" value="Hydroxyacylglutathione_Hdrlase"/>
</dbReference>